<dbReference type="GO" id="GO:0003735">
    <property type="term" value="F:structural constituent of ribosome"/>
    <property type="evidence" value="ECO:0007669"/>
    <property type="project" value="UniProtKB-UniRule"/>
</dbReference>
<comment type="function">
    <text evidence="8">With S4 and S12 plays an important role in translational accuracy.</text>
</comment>
<dbReference type="GO" id="GO:0019843">
    <property type="term" value="F:rRNA binding"/>
    <property type="evidence" value="ECO:0007669"/>
    <property type="project" value="UniProtKB-UniRule"/>
</dbReference>
<keyword evidence="5 8" id="KW-0689">Ribosomal protein</keyword>
<keyword evidence="4 8" id="KW-0694">RNA-binding</keyword>
<reference evidence="11 12" key="1">
    <citation type="submission" date="2022-12" db="EMBL/GenBank/DDBJ databases">
        <title>Metagenome assembled genome from gulf of manar.</title>
        <authorList>
            <person name="Kohli P."/>
            <person name="Pk S."/>
            <person name="Venkata Ramana C."/>
            <person name="Sasikala C."/>
        </authorList>
    </citation>
    <scope>NUCLEOTIDE SEQUENCE [LARGE SCALE GENOMIC DNA]</scope>
    <source>
        <strain evidence="11">JB008</strain>
    </source>
</reference>
<dbReference type="Gene3D" id="3.30.160.20">
    <property type="match status" value="1"/>
</dbReference>
<evidence type="ECO:0000256" key="6">
    <source>
        <dbReference type="ARBA" id="ARBA00023274"/>
    </source>
</evidence>
<evidence type="ECO:0000256" key="3">
    <source>
        <dbReference type="ARBA" id="ARBA00022730"/>
    </source>
</evidence>
<dbReference type="InterPro" id="IPR005712">
    <property type="entry name" value="Ribosomal_uS5_bac-type"/>
</dbReference>
<dbReference type="Gene3D" id="3.30.230.10">
    <property type="match status" value="1"/>
</dbReference>
<evidence type="ECO:0000259" key="10">
    <source>
        <dbReference type="PROSITE" id="PS50881"/>
    </source>
</evidence>
<evidence type="ECO:0000256" key="5">
    <source>
        <dbReference type="ARBA" id="ARBA00022980"/>
    </source>
</evidence>
<evidence type="ECO:0000256" key="8">
    <source>
        <dbReference type="HAMAP-Rule" id="MF_01307"/>
    </source>
</evidence>
<evidence type="ECO:0000313" key="12">
    <source>
        <dbReference type="Proteomes" id="UP001221217"/>
    </source>
</evidence>
<dbReference type="NCBIfam" id="TIGR01021">
    <property type="entry name" value="rpsE_bact"/>
    <property type="match status" value="1"/>
</dbReference>
<dbReference type="PROSITE" id="PS50881">
    <property type="entry name" value="S5_DSRBD"/>
    <property type="match status" value="1"/>
</dbReference>
<dbReference type="Pfam" id="PF00333">
    <property type="entry name" value="Ribosomal_S5"/>
    <property type="match status" value="1"/>
</dbReference>
<protein>
    <recommendedName>
        <fullName evidence="7 8">Small ribosomal subunit protein uS5</fullName>
    </recommendedName>
</protein>
<comment type="similarity">
    <text evidence="2 8 9">Belongs to the universal ribosomal protein uS5 family.</text>
</comment>
<dbReference type="GO" id="GO:0042254">
    <property type="term" value="P:ribosome biogenesis"/>
    <property type="evidence" value="ECO:0007669"/>
    <property type="project" value="UniProtKB-ARBA"/>
</dbReference>
<dbReference type="HAMAP" id="MF_01307_B">
    <property type="entry name" value="Ribosomal_uS5_B"/>
    <property type="match status" value="1"/>
</dbReference>
<dbReference type="SUPFAM" id="SSF54768">
    <property type="entry name" value="dsRNA-binding domain-like"/>
    <property type="match status" value="1"/>
</dbReference>
<dbReference type="InterPro" id="IPR020568">
    <property type="entry name" value="Ribosomal_Su5_D2-typ_SF"/>
</dbReference>
<dbReference type="InterPro" id="IPR018192">
    <property type="entry name" value="Ribosomal_uS5_N_CS"/>
</dbReference>
<dbReference type="FunFam" id="3.30.160.20:FF:000001">
    <property type="entry name" value="30S ribosomal protein S5"/>
    <property type="match status" value="1"/>
</dbReference>
<evidence type="ECO:0000256" key="9">
    <source>
        <dbReference type="RuleBase" id="RU003823"/>
    </source>
</evidence>
<evidence type="ECO:0000256" key="7">
    <source>
        <dbReference type="ARBA" id="ARBA00035255"/>
    </source>
</evidence>
<dbReference type="EMBL" id="JAQQAL010000041">
    <property type="protein sequence ID" value="MDC7228148.1"/>
    <property type="molecule type" value="Genomic_DNA"/>
</dbReference>
<dbReference type="InterPro" id="IPR000851">
    <property type="entry name" value="Ribosomal_uS5"/>
</dbReference>
<evidence type="ECO:0000313" key="11">
    <source>
        <dbReference type="EMBL" id="MDC7228148.1"/>
    </source>
</evidence>
<comment type="domain">
    <text evidence="8">The N-terminal domain interacts with the head of the 30S subunit; the C-terminal domain interacts with the body and contacts protein S4. The interaction surface between S4 and S5 is involved in control of translational fidelity.</text>
</comment>
<dbReference type="PROSITE" id="PS00585">
    <property type="entry name" value="RIBOSOMAL_S5"/>
    <property type="match status" value="1"/>
</dbReference>
<evidence type="ECO:0000256" key="1">
    <source>
        <dbReference type="ARBA" id="ARBA00003093"/>
    </source>
</evidence>
<dbReference type="InterPro" id="IPR013810">
    <property type="entry name" value="Ribosomal_uS5_N"/>
</dbReference>
<keyword evidence="6 8" id="KW-0687">Ribonucleoprotein</keyword>
<comment type="function">
    <text evidence="1 8">Located at the back of the 30S subunit body where it stabilizes the conformation of the head with respect to the body.</text>
</comment>
<evidence type="ECO:0000256" key="4">
    <source>
        <dbReference type="ARBA" id="ARBA00022884"/>
    </source>
</evidence>
<keyword evidence="3 8" id="KW-0699">rRNA-binding</keyword>
<dbReference type="Proteomes" id="UP001221217">
    <property type="component" value="Unassembled WGS sequence"/>
</dbReference>
<name>A0AAJ1IF24_9SPIO</name>
<dbReference type="GO" id="GO:0005737">
    <property type="term" value="C:cytoplasm"/>
    <property type="evidence" value="ECO:0007669"/>
    <property type="project" value="UniProtKB-ARBA"/>
</dbReference>
<comment type="caution">
    <text evidence="11">The sequence shown here is derived from an EMBL/GenBank/DDBJ whole genome shotgun (WGS) entry which is preliminary data.</text>
</comment>
<gene>
    <name evidence="8 11" type="primary">rpsE</name>
    <name evidence="11" type="ORF">PQJ61_15395</name>
</gene>
<dbReference type="PANTHER" id="PTHR48277">
    <property type="entry name" value="MITOCHONDRIAL RIBOSOMAL PROTEIN S5"/>
    <property type="match status" value="1"/>
</dbReference>
<dbReference type="InterPro" id="IPR014721">
    <property type="entry name" value="Ribsml_uS5_D2-typ_fold_subgr"/>
</dbReference>
<accession>A0AAJ1IF24</accession>
<dbReference type="FunFam" id="3.30.230.10:FF:000002">
    <property type="entry name" value="30S ribosomal protein S5"/>
    <property type="match status" value="1"/>
</dbReference>
<dbReference type="SUPFAM" id="SSF54211">
    <property type="entry name" value="Ribosomal protein S5 domain 2-like"/>
    <property type="match status" value="1"/>
</dbReference>
<dbReference type="GO" id="GO:0006412">
    <property type="term" value="P:translation"/>
    <property type="evidence" value="ECO:0007669"/>
    <property type="project" value="UniProtKB-UniRule"/>
</dbReference>
<dbReference type="Pfam" id="PF03719">
    <property type="entry name" value="Ribosomal_S5_C"/>
    <property type="match status" value="1"/>
</dbReference>
<evidence type="ECO:0000256" key="2">
    <source>
        <dbReference type="ARBA" id="ARBA00008945"/>
    </source>
</evidence>
<sequence length="164" mass="17497">MEAANDKEYIEKLVKLNRVAKVVKGGRRFSFSALVVVGDQNGRVGYGFGKANDVSEAIRKSVEKAKNNMISVPIKNSTVPHEYVGEYKSARVILKPAAPGTGIIAGGPVRAVMEVCGINNILSKSLGSGNTMNITKAVFNGLENMMNARAIAKGRGKTLADMWG</sequence>
<proteinExistence type="inferred from homology"/>
<dbReference type="GO" id="GO:0015935">
    <property type="term" value="C:small ribosomal subunit"/>
    <property type="evidence" value="ECO:0007669"/>
    <property type="project" value="InterPro"/>
</dbReference>
<organism evidence="11 12">
    <name type="scientific">Candidatus Thalassospirochaeta sargassi</name>
    <dbReference type="NCBI Taxonomy" id="3119039"/>
    <lineage>
        <taxon>Bacteria</taxon>
        <taxon>Pseudomonadati</taxon>
        <taxon>Spirochaetota</taxon>
        <taxon>Spirochaetia</taxon>
        <taxon>Spirochaetales</taxon>
        <taxon>Spirochaetaceae</taxon>
        <taxon>Candidatus Thalassospirochaeta</taxon>
    </lineage>
</organism>
<feature type="domain" description="S5 DRBM" evidence="10">
    <location>
        <begin position="9"/>
        <end position="72"/>
    </location>
</feature>
<dbReference type="PANTHER" id="PTHR48277:SF1">
    <property type="entry name" value="MITOCHONDRIAL RIBOSOMAL PROTEIN S5"/>
    <property type="match status" value="1"/>
</dbReference>
<comment type="subunit">
    <text evidence="8">Part of the 30S ribosomal subunit. Contacts proteins S4 and S8.</text>
</comment>
<dbReference type="InterPro" id="IPR005324">
    <property type="entry name" value="Ribosomal_uS5_C"/>
</dbReference>
<dbReference type="AlphaFoldDB" id="A0AAJ1IF24"/>